<dbReference type="InterPro" id="IPR023213">
    <property type="entry name" value="CAT-like_dom_sf"/>
</dbReference>
<organism evidence="4 5">
    <name type="scientific">Alectoria fallacina</name>
    <dbReference type="NCBI Taxonomy" id="1903189"/>
    <lineage>
        <taxon>Eukaryota</taxon>
        <taxon>Fungi</taxon>
        <taxon>Dikarya</taxon>
        <taxon>Ascomycota</taxon>
        <taxon>Pezizomycotina</taxon>
        <taxon>Lecanoromycetes</taxon>
        <taxon>OSLEUM clade</taxon>
        <taxon>Lecanoromycetidae</taxon>
        <taxon>Lecanorales</taxon>
        <taxon>Lecanorineae</taxon>
        <taxon>Parmeliaceae</taxon>
        <taxon>Alectoria</taxon>
    </lineage>
</organism>
<gene>
    <name evidence="4" type="ORF">ALECFALPRED_005246</name>
</gene>
<dbReference type="Proteomes" id="UP000664203">
    <property type="component" value="Unassembled WGS sequence"/>
</dbReference>
<dbReference type="AlphaFoldDB" id="A0A8H3G0A6"/>
<dbReference type="EMBL" id="CAJPDR010000324">
    <property type="protein sequence ID" value="CAF9932237.1"/>
    <property type="molecule type" value="Genomic_DNA"/>
</dbReference>
<dbReference type="Pfam" id="PF22664">
    <property type="entry name" value="TRI-like_N"/>
    <property type="match status" value="1"/>
</dbReference>
<evidence type="ECO:0000256" key="2">
    <source>
        <dbReference type="SAM" id="MobiDB-lite"/>
    </source>
</evidence>
<accession>A0A8H3G0A6</accession>
<protein>
    <recommendedName>
        <fullName evidence="3">Trichothecene 3-O-acetyltransferase-like N-terminal domain-containing protein</fullName>
    </recommendedName>
</protein>
<dbReference type="OrthoDB" id="1862401at2759"/>
<feature type="compositionally biased region" description="Pro residues" evidence="2">
    <location>
        <begin position="184"/>
        <end position="195"/>
    </location>
</feature>
<sequence>MVLLDSIVKALEAAANKLTTAFPWLAGKVVNEGSCPGNSGLSKVAPFASHEPPKPIVRVKDCTDICQTYVDVIKARGPVSMLDGNILAPGKAYPETYQESEADPAPVLILQVNFVKVGLLLNLAAQPNIVDMGGIDRCLRLLAAAIRGEEFSNVSIEEGNRDRRNLVPLLGLNDTESDHSHFRPPLPSKAIPPPAEPDSPFSWCYFRSSAENLAQIKALATRSEASDNSVPSYLYQ</sequence>
<reference evidence="4" key="1">
    <citation type="submission" date="2021-03" db="EMBL/GenBank/DDBJ databases">
        <authorList>
            <person name="Tagirdzhanova G."/>
        </authorList>
    </citation>
    <scope>NUCLEOTIDE SEQUENCE</scope>
</reference>
<comment type="caution">
    <text evidence="4">The sequence shown here is derived from an EMBL/GenBank/DDBJ whole genome shotgun (WGS) entry which is preliminary data.</text>
</comment>
<dbReference type="InterPro" id="IPR054710">
    <property type="entry name" value="Tri101-like_N"/>
</dbReference>
<feature type="domain" description="Trichothecene 3-O-acetyltransferase-like N-terminal" evidence="3">
    <location>
        <begin position="5"/>
        <end position="145"/>
    </location>
</feature>
<name>A0A8H3G0A6_9LECA</name>
<keyword evidence="1" id="KW-0808">Transferase</keyword>
<feature type="region of interest" description="Disordered" evidence="2">
    <location>
        <begin position="176"/>
        <end position="195"/>
    </location>
</feature>
<proteinExistence type="predicted"/>
<dbReference type="GO" id="GO:0016740">
    <property type="term" value="F:transferase activity"/>
    <property type="evidence" value="ECO:0007669"/>
    <property type="project" value="UniProtKB-KW"/>
</dbReference>
<evidence type="ECO:0000259" key="3">
    <source>
        <dbReference type="Pfam" id="PF22664"/>
    </source>
</evidence>
<evidence type="ECO:0000313" key="5">
    <source>
        <dbReference type="Proteomes" id="UP000664203"/>
    </source>
</evidence>
<evidence type="ECO:0000256" key="1">
    <source>
        <dbReference type="ARBA" id="ARBA00022679"/>
    </source>
</evidence>
<dbReference type="Gene3D" id="3.30.559.10">
    <property type="entry name" value="Chloramphenicol acetyltransferase-like domain"/>
    <property type="match status" value="1"/>
</dbReference>
<evidence type="ECO:0000313" key="4">
    <source>
        <dbReference type="EMBL" id="CAF9932237.1"/>
    </source>
</evidence>
<keyword evidence="5" id="KW-1185">Reference proteome</keyword>